<comment type="caution">
    <text evidence="3">The sequence shown here is derived from an EMBL/GenBank/DDBJ whole genome shotgun (WGS) entry which is preliminary data.</text>
</comment>
<dbReference type="InterPro" id="IPR002656">
    <property type="entry name" value="Acyl_transf_3_dom"/>
</dbReference>
<name>A0A6L5BWV9_9PSED</name>
<evidence type="ECO:0000259" key="2">
    <source>
        <dbReference type="Pfam" id="PF01757"/>
    </source>
</evidence>
<dbReference type="EMBL" id="JAAAXX010000001">
    <property type="protein sequence ID" value="KAF2393079.1"/>
    <property type="molecule type" value="Genomic_DNA"/>
</dbReference>
<accession>A0A6L5BWV9</accession>
<dbReference type="PANTHER" id="PTHR23028">
    <property type="entry name" value="ACETYLTRANSFERASE"/>
    <property type="match status" value="1"/>
</dbReference>
<feature type="transmembrane region" description="Helical" evidence="1">
    <location>
        <begin position="133"/>
        <end position="155"/>
    </location>
</feature>
<feature type="transmembrane region" description="Helical" evidence="1">
    <location>
        <begin position="235"/>
        <end position="256"/>
    </location>
</feature>
<dbReference type="GO" id="GO:0016747">
    <property type="term" value="F:acyltransferase activity, transferring groups other than amino-acyl groups"/>
    <property type="evidence" value="ECO:0007669"/>
    <property type="project" value="InterPro"/>
</dbReference>
<dbReference type="RefSeq" id="WP_163908749.1">
    <property type="nucleotide sequence ID" value="NZ_JAAAXX010000001.1"/>
</dbReference>
<feature type="transmembrane region" description="Helical" evidence="1">
    <location>
        <begin position="335"/>
        <end position="355"/>
    </location>
</feature>
<protein>
    <submittedName>
        <fullName evidence="3">O-acetyltransferase OatA</fullName>
        <ecNumber evidence="3">2.3.1.-</ecNumber>
    </submittedName>
</protein>
<feature type="transmembrane region" description="Helical" evidence="1">
    <location>
        <begin position="107"/>
        <end position="127"/>
    </location>
</feature>
<dbReference type="GO" id="GO:0016020">
    <property type="term" value="C:membrane"/>
    <property type="evidence" value="ECO:0007669"/>
    <property type="project" value="TreeGrafter"/>
</dbReference>
<reference evidence="3 4" key="1">
    <citation type="submission" date="2019-12" db="EMBL/GenBank/DDBJ databases">
        <title>Endophytic bacteria associated with Panax ginseng seedlings.</title>
        <authorList>
            <person name="Park J.M."/>
            <person name="Shin R."/>
            <person name="Jo S.H."/>
        </authorList>
    </citation>
    <scope>NUCLEOTIDE SEQUENCE [LARGE SCALE GENOMIC DNA]</scope>
    <source>
        <strain evidence="3 4">PgKB32</strain>
    </source>
</reference>
<dbReference type="AlphaFoldDB" id="A0A6L5BWV9"/>
<evidence type="ECO:0000313" key="3">
    <source>
        <dbReference type="EMBL" id="KAF2393079.1"/>
    </source>
</evidence>
<dbReference type="GO" id="GO:0000271">
    <property type="term" value="P:polysaccharide biosynthetic process"/>
    <property type="evidence" value="ECO:0007669"/>
    <property type="project" value="TreeGrafter"/>
</dbReference>
<gene>
    <name evidence="3" type="ORF">FX983_01040</name>
</gene>
<feature type="transmembrane region" description="Helical" evidence="1">
    <location>
        <begin position="6"/>
        <end position="22"/>
    </location>
</feature>
<dbReference type="InterPro" id="IPR050879">
    <property type="entry name" value="Acyltransferase_3"/>
</dbReference>
<feature type="transmembrane region" description="Helical" evidence="1">
    <location>
        <begin position="34"/>
        <end position="56"/>
    </location>
</feature>
<feature type="transmembrane region" description="Helical" evidence="1">
    <location>
        <begin position="300"/>
        <end position="323"/>
    </location>
</feature>
<keyword evidence="1" id="KW-0812">Transmembrane</keyword>
<keyword evidence="3" id="KW-0012">Acyltransferase</keyword>
<organism evidence="3 4">
    <name type="scientific">Pseudomonas frederiksbergensis</name>
    <dbReference type="NCBI Taxonomy" id="104087"/>
    <lineage>
        <taxon>Bacteria</taxon>
        <taxon>Pseudomonadati</taxon>
        <taxon>Pseudomonadota</taxon>
        <taxon>Gammaproteobacteria</taxon>
        <taxon>Pseudomonadales</taxon>
        <taxon>Pseudomonadaceae</taxon>
        <taxon>Pseudomonas</taxon>
    </lineage>
</organism>
<proteinExistence type="predicted"/>
<keyword evidence="1" id="KW-1133">Transmembrane helix</keyword>
<dbReference type="PANTHER" id="PTHR23028:SF53">
    <property type="entry name" value="ACYL_TRANSF_3 DOMAIN-CONTAINING PROTEIN"/>
    <property type="match status" value="1"/>
</dbReference>
<keyword evidence="3" id="KW-0808">Transferase</keyword>
<keyword evidence="1" id="KW-0472">Membrane</keyword>
<feature type="transmembrane region" description="Helical" evidence="1">
    <location>
        <begin position="76"/>
        <end position="95"/>
    </location>
</feature>
<dbReference type="Proteomes" id="UP000475265">
    <property type="component" value="Unassembled WGS sequence"/>
</dbReference>
<feature type="domain" description="Acyltransferase 3" evidence="2">
    <location>
        <begin position="8"/>
        <end position="352"/>
    </location>
</feature>
<evidence type="ECO:0000256" key="1">
    <source>
        <dbReference type="SAM" id="Phobius"/>
    </source>
</evidence>
<sequence>MRTKQIGGLTALRFFAAFSIIVHHTKGSFFPPNFLWDIPTDAGVMFFFVLSGFILSHVHSKRGIDGGVARFYVARLARMWPAHAFCTLILLLCLPYQRVLLESASNVFIFILNLMMLHSAVPIPNVYFSFNSVSWSISTEIFFYMTFPLLLLWFSSKPMLKLAAAIAFGGLYAYSIDAAGLAYYSPDKLDQISAHGLIYISPLGRIQEFMLGIVCQRLISGVDFSWLKKWPATAIEILSIAAIVFIAPPLGIYPSYYLGPAHNAFAEFIRHSSIAILFAIAISSFYLDKGMVSRILSWRPFIFLGEISFSVYLIHSIVIRVTIEQKFLESYDPYAKFAFVTITSIICAAFIWKFVEKPCQRGIMRAYDAVRPRLKAAEPAQ</sequence>
<dbReference type="EC" id="2.3.1.-" evidence="3"/>
<feature type="transmembrane region" description="Helical" evidence="1">
    <location>
        <begin position="268"/>
        <end position="288"/>
    </location>
</feature>
<evidence type="ECO:0000313" key="4">
    <source>
        <dbReference type="Proteomes" id="UP000475265"/>
    </source>
</evidence>
<dbReference type="Pfam" id="PF01757">
    <property type="entry name" value="Acyl_transf_3"/>
    <property type="match status" value="1"/>
</dbReference>
<feature type="transmembrane region" description="Helical" evidence="1">
    <location>
        <begin position="162"/>
        <end position="184"/>
    </location>
</feature>